<gene>
    <name evidence="2" type="ORF">GEA64_12795</name>
</gene>
<organism evidence="2 3">
    <name type="scientific">Photorhabdus khanii</name>
    <dbReference type="NCBI Taxonomy" id="1004150"/>
    <lineage>
        <taxon>Bacteria</taxon>
        <taxon>Pseudomonadati</taxon>
        <taxon>Pseudomonadota</taxon>
        <taxon>Gammaproteobacteria</taxon>
        <taxon>Enterobacterales</taxon>
        <taxon>Morganellaceae</taxon>
        <taxon>Photorhabdus</taxon>
    </lineage>
</organism>
<dbReference type="AlphaFoldDB" id="A0A7C9GKV8"/>
<evidence type="ECO:0000313" key="2">
    <source>
        <dbReference type="EMBL" id="MQL48791.1"/>
    </source>
</evidence>
<dbReference type="InterPro" id="IPR011050">
    <property type="entry name" value="Pectin_lyase_fold/virulence"/>
</dbReference>
<dbReference type="InterPro" id="IPR012334">
    <property type="entry name" value="Pectin_lyas_fold"/>
</dbReference>
<proteinExistence type="predicted"/>
<dbReference type="SUPFAM" id="SSF51126">
    <property type="entry name" value="Pectin lyase-like"/>
    <property type="match status" value="1"/>
</dbReference>
<protein>
    <recommendedName>
        <fullName evidence="1">Filamentous haemagglutinin FhaB/tRNA nuclease CdiA-like TPS domain-containing protein</fullName>
    </recommendedName>
</protein>
<sequence>MLFFLCPFECLSDDTEPDPLRVFPKESPCFVIHHVTLSGREALPHWLLLQRLADLANGVPQVNIQTSNSDGVSRNQYSQFNVDQRGAILNNSGVNTKTDLGGLITANPWLAQGEAKIILNEVNSRNSSQTTLATGQTILENGRLKGFEVGDGILTVNGKGLNDAKSDYTRLIARAVNINAKLHAKDLTVTTGRNRVDERGNVIQILPVSGDGKKNPEFSLDVAAVGGMYANKIKLVGTEQGVGVRNAGPLGAQAGNLMLNTNGHLTNSGIITASAVVVRLPIAVS</sequence>
<name>A0A7C9GKV8_9GAMM</name>
<dbReference type="Proteomes" id="UP000481739">
    <property type="component" value="Unassembled WGS sequence"/>
</dbReference>
<feature type="domain" description="Filamentous haemagglutinin FhaB/tRNA nuclease CdiA-like TPS" evidence="1">
    <location>
        <begin position="56"/>
        <end position="199"/>
    </location>
</feature>
<dbReference type="Pfam" id="PF05860">
    <property type="entry name" value="TPS"/>
    <property type="match status" value="1"/>
</dbReference>
<comment type="caution">
    <text evidence="2">The sequence shown here is derived from an EMBL/GenBank/DDBJ whole genome shotgun (WGS) entry which is preliminary data.</text>
</comment>
<dbReference type="InterPro" id="IPR008638">
    <property type="entry name" value="FhaB/CdiA-like_TPS"/>
</dbReference>
<evidence type="ECO:0000313" key="3">
    <source>
        <dbReference type="Proteomes" id="UP000481739"/>
    </source>
</evidence>
<dbReference type="Gene3D" id="2.160.20.10">
    <property type="entry name" value="Single-stranded right-handed beta-helix, Pectin lyase-like"/>
    <property type="match status" value="2"/>
</dbReference>
<accession>A0A7C9GKV8</accession>
<evidence type="ECO:0000259" key="1">
    <source>
        <dbReference type="SMART" id="SM00912"/>
    </source>
</evidence>
<dbReference type="SMART" id="SM00912">
    <property type="entry name" value="Haemagg_act"/>
    <property type="match status" value="1"/>
</dbReference>
<reference evidence="2 3" key="1">
    <citation type="journal article" date="2019" name="Nature">
        <title>A new antibiotic selectively kills Gram-negative pathogens.</title>
        <authorList>
            <person name="Imai Y."/>
            <person name="Meyer K.J."/>
            <person name="Iinishi A."/>
            <person name="Favre-Godal Q."/>
            <person name="Green R."/>
            <person name="Manuse S."/>
            <person name="Caboni M."/>
            <person name="Mori M."/>
            <person name="Niles S."/>
            <person name="Ghiglieri M."/>
            <person name="Honrao C."/>
            <person name="Ma X."/>
            <person name="Guo J.J."/>
            <person name="Makriyannis A."/>
            <person name="Linares-Otoya L."/>
            <person name="Boehringer N."/>
            <person name="Wuisan Z.G."/>
            <person name="Kaur H."/>
            <person name="Wu R."/>
            <person name="Mateus A."/>
            <person name="Typas A."/>
            <person name="Savitski M.M."/>
            <person name="Espinoza J.L."/>
            <person name="O'Rourke A."/>
            <person name="Nelson K.E."/>
            <person name="Hiller S."/>
            <person name="Noinaj N."/>
            <person name="Schaeberle T.F."/>
            <person name="D'Onofrio A."/>
            <person name="Lewis K."/>
        </authorList>
    </citation>
    <scope>NUCLEOTIDE SEQUENCE [LARGE SCALE GENOMIC DNA]</scope>
    <source>
        <strain evidence="2 3">HGB 1456</strain>
    </source>
</reference>
<dbReference type="EMBL" id="WHZZ01000004">
    <property type="protein sequence ID" value="MQL48791.1"/>
    <property type="molecule type" value="Genomic_DNA"/>
</dbReference>